<dbReference type="Pfam" id="PF02330">
    <property type="entry name" value="MAM33"/>
    <property type="match status" value="1"/>
</dbReference>
<dbReference type="SUPFAM" id="SSF54529">
    <property type="entry name" value="Mitochondrial glycoprotein MAM33-like"/>
    <property type="match status" value="1"/>
</dbReference>
<evidence type="ECO:0000313" key="3">
    <source>
        <dbReference type="Proteomes" id="UP001177140"/>
    </source>
</evidence>
<organism evidence="2 3">
    <name type="scientific">Papaver nudicaule</name>
    <name type="common">Iceland poppy</name>
    <dbReference type="NCBI Taxonomy" id="74823"/>
    <lineage>
        <taxon>Eukaryota</taxon>
        <taxon>Viridiplantae</taxon>
        <taxon>Streptophyta</taxon>
        <taxon>Embryophyta</taxon>
        <taxon>Tracheophyta</taxon>
        <taxon>Spermatophyta</taxon>
        <taxon>Magnoliopsida</taxon>
        <taxon>Ranunculales</taxon>
        <taxon>Papaveraceae</taxon>
        <taxon>Papaveroideae</taxon>
        <taxon>Papaver</taxon>
    </lineage>
</organism>
<dbReference type="PANTHER" id="PTHR10826:SF41">
    <property type="entry name" value="MITOCHONDRIAL GLYCOPROTEIN FAMILY PROTEIN"/>
    <property type="match status" value="1"/>
</dbReference>
<dbReference type="InterPro" id="IPR003428">
    <property type="entry name" value="MAM33"/>
</dbReference>
<evidence type="ECO:0000313" key="2">
    <source>
        <dbReference type="EMBL" id="MCL7039367.1"/>
    </source>
</evidence>
<dbReference type="InterPro" id="IPR036561">
    <property type="entry name" value="MAM33_sf"/>
</dbReference>
<gene>
    <name evidence="2" type="ORF">MKW94_009401</name>
</gene>
<evidence type="ECO:0000256" key="1">
    <source>
        <dbReference type="SAM" id="MobiDB-lite"/>
    </source>
</evidence>
<name>A0AA41VDS2_PAPNU</name>
<feature type="compositionally biased region" description="Polar residues" evidence="1">
    <location>
        <begin position="235"/>
        <end position="252"/>
    </location>
</feature>
<comment type="caution">
    <text evidence="2">The sequence shown here is derived from an EMBL/GenBank/DDBJ whole genome shotgun (WGS) entry which is preliminary data.</text>
</comment>
<sequence length="432" mass="49333">MATRRIIKRTASSLISLANHHRNHCISTIPGLLKKKNLITSSSSSSSRSNPRTSIPILCYSSLSQQGLGDAKVNVETPSEFPFKIEDKPGNQTITLTRKYGGDDIKVIVHMPADHSSTVVENGDALDGLNHDDQHKDNVGDAQSSIRLVVTSKNFFGTTLEYGVIAHPDDFLIDSFCIKYARAPDENIYYKGPDYVKLDKNLQKEFKRRLKIRGIIPSTTNFLHKYMANRDMYSSADSSNSPPLTTNDQSTPESIETTLFNDEGIPVDFVVEQYRQRGHPLVSAEDIRNSGKKHKDFIWIPYPYTRSEKLLWIEVPSEGFAVTESELRREKELCDPSLVLDSEDDNPYRRLPPKEFGDPPVFSEEMDMILYPDLKVHMTNYKMIDYKKAWEECRVALKEHHAEMEKIKYPHGRAIIEFASDEDREYFQAICM</sequence>
<dbReference type="EMBL" id="JAJJMA010200508">
    <property type="protein sequence ID" value="MCL7039367.1"/>
    <property type="molecule type" value="Genomic_DNA"/>
</dbReference>
<accession>A0AA41VDS2</accession>
<proteinExistence type="predicted"/>
<dbReference type="GO" id="GO:0005759">
    <property type="term" value="C:mitochondrial matrix"/>
    <property type="evidence" value="ECO:0007669"/>
    <property type="project" value="InterPro"/>
</dbReference>
<reference evidence="2" key="1">
    <citation type="submission" date="2022-03" db="EMBL/GenBank/DDBJ databases">
        <title>A functionally conserved STORR gene fusion in Papaver species that diverged 16.8 million years ago.</title>
        <authorList>
            <person name="Catania T."/>
        </authorList>
    </citation>
    <scope>NUCLEOTIDE SEQUENCE</scope>
    <source>
        <strain evidence="2">S-191538</strain>
    </source>
</reference>
<dbReference type="Gene3D" id="3.10.280.10">
    <property type="entry name" value="Mitochondrial glycoprotein"/>
    <property type="match status" value="1"/>
</dbReference>
<dbReference type="PANTHER" id="PTHR10826">
    <property type="entry name" value="COMPLEMENT COMPONENT 1"/>
    <property type="match status" value="1"/>
</dbReference>
<keyword evidence="3" id="KW-1185">Reference proteome</keyword>
<dbReference type="Proteomes" id="UP001177140">
    <property type="component" value="Unassembled WGS sequence"/>
</dbReference>
<protein>
    <submittedName>
        <fullName evidence="2">Uncharacterized protein</fullName>
    </submittedName>
</protein>
<feature type="region of interest" description="Disordered" evidence="1">
    <location>
        <begin position="233"/>
        <end position="252"/>
    </location>
</feature>
<dbReference type="AlphaFoldDB" id="A0AA41VDS2"/>